<comment type="function">
    <text evidence="12">Catalyzes the cyclization of GTP to (8S)-3',8-cyclo-7,8-dihydroguanosine 5'-triphosphate.</text>
</comment>
<dbReference type="GO" id="GO:0046872">
    <property type="term" value="F:metal ion binding"/>
    <property type="evidence" value="ECO:0007669"/>
    <property type="project" value="UniProtKB-KW"/>
</dbReference>
<feature type="binding site" evidence="12">
    <location>
        <position position="38"/>
    </location>
    <ligand>
        <name>S-adenosyl-L-methionine</name>
        <dbReference type="ChEBI" id="CHEBI:59789"/>
    </ligand>
</feature>
<dbReference type="InterPro" id="IPR040064">
    <property type="entry name" value="MoaA-like"/>
</dbReference>
<dbReference type="EMBL" id="SMGJ01000006">
    <property type="protein sequence ID" value="TCK68208.1"/>
    <property type="molecule type" value="Genomic_DNA"/>
</dbReference>
<dbReference type="InterPro" id="IPR050105">
    <property type="entry name" value="MoCo_biosynth_MoaA/MoaC"/>
</dbReference>
<evidence type="ECO:0000313" key="15">
    <source>
        <dbReference type="Proteomes" id="UP000295496"/>
    </source>
</evidence>
<dbReference type="GO" id="GO:0061799">
    <property type="term" value="F:cyclic pyranopterin monophosphate synthase activity"/>
    <property type="evidence" value="ECO:0007669"/>
    <property type="project" value="TreeGrafter"/>
</dbReference>
<feature type="domain" description="Radical SAM core" evidence="13">
    <location>
        <begin position="16"/>
        <end position="241"/>
    </location>
</feature>
<evidence type="ECO:0000256" key="1">
    <source>
        <dbReference type="ARBA" id="ARBA00012167"/>
    </source>
</evidence>
<evidence type="ECO:0000256" key="8">
    <source>
        <dbReference type="ARBA" id="ARBA00023134"/>
    </source>
</evidence>
<evidence type="ECO:0000256" key="2">
    <source>
        <dbReference type="ARBA" id="ARBA00022485"/>
    </source>
</evidence>
<keyword evidence="5 12" id="KW-0547">Nucleotide-binding</keyword>
<keyword evidence="4 12" id="KW-0479">Metal-binding</keyword>
<feature type="binding site" evidence="12">
    <location>
        <position position="32"/>
    </location>
    <ligand>
        <name>[4Fe-4S] cluster</name>
        <dbReference type="ChEBI" id="CHEBI:49883"/>
        <label>1</label>
        <note>4Fe-4S-S-AdoMet</note>
    </ligand>
</feature>
<accession>A0A4R1KSZ8</accession>
<evidence type="ECO:0000256" key="4">
    <source>
        <dbReference type="ARBA" id="ARBA00022723"/>
    </source>
</evidence>
<dbReference type="UniPathway" id="UPA00344"/>
<feature type="binding site" evidence="12">
    <location>
        <position position="267"/>
    </location>
    <ligand>
        <name>[4Fe-4S] cluster</name>
        <dbReference type="ChEBI" id="CHEBI:49883"/>
        <label>2</label>
        <note>4Fe-4S-substrate</note>
    </ligand>
</feature>
<dbReference type="Proteomes" id="UP000295496">
    <property type="component" value="Unassembled WGS sequence"/>
</dbReference>
<feature type="binding site" evidence="12">
    <location>
        <position position="79"/>
    </location>
    <ligand>
        <name>S-adenosyl-L-methionine</name>
        <dbReference type="ChEBI" id="CHEBI:59789"/>
    </ligand>
</feature>
<keyword evidence="6 12" id="KW-0408">Iron</keyword>
<feature type="binding site" evidence="12">
    <location>
        <position position="281"/>
    </location>
    <ligand>
        <name>[4Fe-4S] cluster</name>
        <dbReference type="ChEBI" id="CHEBI:49883"/>
        <label>2</label>
        <note>4Fe-4S-substrate</note>
    </ligand>
</feature>
<proteinExistence type="inferred from homology"/>
<feature type="binding site" evidence="12">
    <location>
        <position position="25"/>
    </location>
    <ligand>
        <name>GTP</name>
        <dbReference type="ChEBI" id="CHEBI:37565"/>
    </ligand>
</feature>
<feature type="binding site" evidence="12">
    <location>
        <position position="36"/>
    </location>
    <ligand>
        <name>[4Fe-4S] cluster</name>
        <dbReference type="ChEBI" id="CHEBI:49883"/>
        <label>1</label>
        <note>4Fe-4S-S-AdoMet</note>
    </ligand>
</feature>
<keyword evidence="15" id="KW-1185">Reference proteome</keyword>
<dbReference type="InterPro" id="IPR006638">
    <property type="entry name" value="Elp3/MiaA/NifB-like_rSAM"/>
</dbReference>
<keyword evidence="8 12" id="KW-0342">GTP-binding</keyword>
<evidence type="ECO:0000256" key="12">
    <source>
        <dbReference type="HAMAP-Rule" id="MF_01225"/>
    </source>
</evidence>
<dbReference type="CDD" id="cd01335">
    <property type="entry name" value="Radical_SAM"/>
    <property type="match status" value="1"/>
</dbReference>
<dbReference type="GO" id="GO:1904047">
    <property type="term" value="F:S-adenosyl-L-methionine binding"/>
    <property type="evidence" value="ECO:0007669"/>
    <property type="project" value="UniProtKB-UniRule"/>
</dbReference>
<comment type="subunit">
    <text evidence="12">Monomer and homodimer.</text>
</comment>
<feature type="binding site" evidence="12">
    <location>
        <position position="75"/>
    </location>
    <ligand>
        <name>GTP</name>
        <dbReference type="ChEBI" id="CHEBI:37565"/>
    </ligand>
</feature>
<comment type="caution">
    <text evidence="14">The sequence shown here is derived from an EMBL/GenBank/DDBJ whole genome shotgun (WGS) entry which is preliminary data.</text>
</comment>
<evidence type="ECO:0000256" key="10">
    <source>
        <dbReference type="ARBA" id="ARBA00023239"/>
    </source>
</evidence>
<name>A0A4R1KSZ8_9PAST</name>
<evidence type="ECO:0000256" key="9">
    <source>
        <dbReference type="ARBA" id="ARBA00023150"/>
    </source>
</evidence>
<dbReference type="PANTHER" id="PTHR22960:SF28">
    <property type="entry name" value="GTP 3',8-CYCLASE"/>
    <property type="match status" value="1"/>
</dbReference>
<dbReference type="RefSeq" id="WP_132302488.1">
    <property type="nucleotide sequence ID" value="NZ_CP170642.1"/>
</dbReference>
<feature type="binding site" evidence="12">
    <location>
        <position position="264"/>
    </location>
    <ligand>
        <name>[4Fe-4S] cluster</name>
        <dbReference type="ChEBI" id="CHEBI:49883"/>
        <label>2</label>
        <note>4Fe-4S-substrate</note>
    </ligand>
</feature>
<evidence type="ECO:0000256" key="5">
    <source>
        <dbReference type="ARBA" id="ARBA00022741"/>
    </source>
</evidence>
<comment type="catalytic activity">
    <reaction evidence="11 12">
        <text>GTP + AH2 + S-adenosyl-L-methionine = (8S)-3',8-cyclo-7,8-dihydroguanosine 5'-triphosphate + 5'-deoxyadenosine + L-methionine + A + H(+)</text>
        <dbReference type="Rhea" id="RHEA:49576"/>
        <dbReference type="ChEBI" id="CHEBI:13193"/>
        <dbReference type="ChEBI" id="CHEBI:15378"/>
        <dbReference type="ChEBI" id="CHEBI:17319"/>
        <dbReference type="ChEBI" id="CHEBI:17499"/>
        <dbReference type="ChEBI" id="CHEBI:37565"/>
        <dbReference type="ChEBI" id="CHEBI:57844"/>
        <dbReference type="ChEBI" id="CHEBI:59789"/>
        <dbReference type="ChEBI" id="CHEBI:131766"/>
        <dbReference type="EC" id="4.1.99.22"/>
    </reaction>
</comment>
<dbReference type="PANTHER" id="PTHR22960">
    <property type="entry name" value="MOLYBDOPTERIN COFACTOR SYNTHESIS PROTEIN A"/>
    <property type="match status" value="1"/>
</dbReference>
<dbReference type="SFLD" id="SFLDG01067">
    <property type="entry name" value="SPASM/twitch_domain_containing"/>
    <property type="match status" value="1"/>
</dbReference>
<evidence type="ECO:0000256" key="3">
    <source>
        <dbReference type="ARBA" id="ARBA00022691"/>
    </source>
</evidence>
<dbReference type="SUPFAM" id="SSF102114">
    <property type="entry name" value="Radical SAM enzymes"/>
    <property type="match status" value="1"/>
</dbReference>
<dbReference type="SFLD" id="SFLDS00029">
    <property type="entry name" value="Radical_SAM"/>
    <property type="match status" value="1"/>
</dbReference>
<comment type="cofactor">
    <cofactor evidence="12">
        <name>[4Fe-4S] cluster</name>
        <dbReference type="ChEBI" id="CHEBI:49883"/>
    </cofactor>
    <text evidence="12">Binds 2 [4Fe-4S] clusters. Binds 1 [4Fe-4S] cluster coordinated with 3 cysteines and an exchangeable S-adenosyl-L-methionine and 1 [4Fe-4S] cluster coordinated with 3 cysteines and the GTP-derived substrate.</text>
</comment>
<dbReference type="GO" id="GO:0006777">
    <property type="term" value="P:Mo-molybdopterin cofactor biosynthetic process"/>
    <property type="evidence" value="ECO:0007669"/>
    <property type="project" value="UniProtKB-UniRule"/>
</dbReference>
<evidence type="ECO:0000256" key="11">
    <source>
        <dbReference type="ARBA" id="ARBA00048697"/>
    </source>
</evidence>
<dbReference type="InterPro" id="IPR013785">
    <property type="entry name" value="Aldolase_TIM"/>
</dbReference>
<keyword evidence="2 12" id="KW-0004">4Fe-4S</keyword>
<keyword evidence="7 12" id="KW-0411">Iron-sulfur</keyword>
<dbReference type="SMART" id="SM00729">
    <property type="entry name" value="Elp3"/>
    <property type="match status" value="1"/>
</dbReference>
<dbReference type="PROSITE" id="PS01305">
    <property type="entry name" value="MOAA_NIFB_PQQE"/>
    <property type="match status" value="1"/>
</dbReference>
<dbReference type="InterPro" id="IPR010505">
    <property type="entry name" value="MoaA_twitch"/>
</dbReference>
<dbReference type="GO" id="GO:0005525">
    <property type="term" value="F:GTP binding"/>
    <property type="evidence" value="ECO:0007669"/>
    <property type="project" value="UniProtKB-UniRule"/>
</dbReference>
<feature type="binding site" evidence="12">
    <location>
        <begin position="269"/>
        <end position="271"/>
    </location>
    <ligand>
        <name>GTP</name>
        <dbReference type="ChEBI" id="CHEBI:37565"/>
    </ligand>
</feature>
<dbReference type="Pfam" id="PF04055">
    <property type="entry name" value="Radical_SAM"/>
    <property type="match status" value="1"/>
</dbReference>
<dbReference type="InterPro" id="IPR058240">
    <property type="entry name" value="rSAM_sf"/>
</dbReference>
<dbReference type="NCBIfam" id="TIGR02666">
    <property type="entry name" value="moaA"/>
    <property type="match status" value="1"/>
</dbReference>
<comment type="similarity">
    <text evidence="12">Belongs to the radical SAM superfamily. MoaA family.</text>
</comment>
<keyword evidence="3 12" id="KW-0949">S-adenosyl-L-methionine</keyword>
<dbReference type="InterPro" id="IPR013483">
    <property type="entry name" value="MoaA"/>
</dbReference>
<evidence type="ECO:0000256" key="7">
    <source>
        <dbReference type="ARBA" id="ARBA00023014"/>
    </source>
</evidence>
<gene>
    <name evidence="12" type="primary">moaA</name>
    <name evidence="14" type="ORF">EV692_1910</name>
</gene>
<dbReference type="GO" id="GO:0051539">
    <property type="term" value="F:4 iron, 4 sulfur cluster binding"/>
    <property type="evidence" value="ECO:0007669"/>
    <property type="project" value="UniProtKB-UniRule"/>
</dbReference>
<dbReference type="Gene3D" id="3.20.20.70">
    <property type="entry name" value="Aldolase class I"/>
    <property type="match status" value="1"/>
</dbReference>
<keyword evidence="10 12" id="KW-0456">Lyase</keyword>
<dbReference type="SFLD" id="SFLDG01383">
    <property type="entry name" value="cyclic_pyranopterin_phosphate"/>
    <property type="match status" value="1"/>
</dbReference>
<protein>
    <recommendedName>
        <fullName evidence="1 12">GTP 3',8-cyclase</fullName>
        <ecNumber evidence="1 12">4.1.99.22</ecNumber>
    </recommendedName>
    <alternativeName>
        <fullName evidence="12">Molybdenum cofactor biosynthesis protein A</fullName>
    </alternativeName>
</protein>
<dbReference type="InterPro" id="IPR000385">
    <property type="entry name" value="MoaA_NifB_PqqE_Fe-S-bd_CS"/>
</dbReference>
<dbReference type="SFLD" id="SFLDG01386">
    <property type="entry name" value="main_SPASM_domain-containing"/>
    <property type="match status" value="1"/>
</dbReference>
<feature type="binding site" evidence="12">
    <location>
        <position position="167"/>
    </location>
    <ligand>
        <name>GTP</name>
        <dbReference type="ChEBI" id="CHEBI:37565"/>
    </ligand>
</feature>
<evidence type="ECO:0000313" key="14">
    <source>
        <dbReference type="EMBL" id="TCK68208.1"/>
    </source>
</evidence>
<reference evidence="14 15" key="1">
    <citation type="submission" date="2019-03" db="EMBL/GenBank/DDBJ databases">
        <title>Genomic Encyclopedia of Type Strains, Phase IV (KMG-IV): sequencing the most valuable type-strain genomes for metagenomic binning, comparative biology and taxonomic classification.</title>
        <authorList>
            <person name="Goeker M."/>
        </authorList>
    </citation>
    <scope>NUCLEOTIDE SEQUENCE [LARGE SCALE GENOMIC DNA]</scope>
    <source>
        <strain evidence="14 15">DSM 10053</strain>
    </source>
</reference>
<dbReference type="AlphaFoldDB" id="A0A4R1KSZ8"/>
<dbReference type="HAMAP" id="MF_01225_B">
    <property type="entry name" value="MoaA_B"/>
    <property type="match status" value="1"/>
</dbReference>
<evidence type="ECO:0000256" key="6">
    <source>
        <dbReference type="ARBA" id="ARBA00023004"/>
    </source>
</evidence>
<dbReference type="PROSITE" id="PS51918">
    <property type="entry name" value="RADICAL_SAM"/>
    <property type="match status" value="1"/>
</dbReference>
<feature type="binding site" evidence="12">
    <location>
        <position position="39"/>
    </location>
    <ligand>
        <name>[4Fe-4S] cluster</name>
        <dbReference type="ChEBI" id="CHEBI:49883"/>
        <label>1</label>
        <note>4Fe-4S-S-AdoMet</note>
    </ligand>
</feature>
<dbReference type="EC" id="4.1.99.22" evidence="1 12"/>
<sequence length="336" mass="38932">MQSIPIRNLSARLVDPFQREYYYLRMSITDVCNFRCNYCLPNGYQPNPERDKFLHLDEIRRVIQAFAAMGTEKVRITGGEPTLRKDFIEIVENIANIENIHTLALTTNGYRMAKDVEVWRKAGITSINVSVDSLDPRQFYRITGEDKFDDVMRGIDRAFEVGYQKIKINSVLMKDFNDREFEQFLAWIKHRPIQMRFIELMQTGEMDYFFQKHHISGQILMDKLLRQGWQLQPKGRTDGPAKVFSHPDYQGEIGLIMPYEKNFCVSCNRLRVSAKGKLHLCLFGEEGVDLRELLQSDNQQLLLQARLFGALQGKREHHLLHQGDSGVRANLASIGG</sequence>
<comment type="pathway">
    <text evidence="12">Cofactor biosynthesis; molybdopterin biosynthesis.</text>
</comment>
<dbReference type="FunFam" id="3.20.20.70:FF:000057">
    <property type="entry name" value="GTP 3',8-cyclase"/>
    <property type="match status" value="1"/>
</dbReference>
<dbReference type="GO" id="GO:0061798">
    <property type="term" value="F:GTP 3',8'-cyclase activity"/>
    <property type="evidence" value="ECO:0007669"/>
    <property type="project" value="UniProtKB-UniRule"/>
</dbReference>
<dbReference type="CDD" id="cd21117">
    <property type="entry name" value="Twitch_MoaA"/>
    <property type="match status" value="1"/>
</dbReference>
<organism evidence="14 15">
    <name type="scientific">Lonepinella koalarum</name>
    <dbReference type="NCBI Taxonomy" id="53417"/>
    <lineage>
        <taxon>Bacteria</taxon>
        <taxon>Pseudomonadati</taxon>
        <taxon>Pseudomonadota</taxon>
        <taxon>Gammaproteobacteria</taxon>
        <taxon>Pasteurellales</taxon>
        <taxon>Pasteurellaceae</taxon>
        <taxon>Lonepinella</taxon>
    </lineage>
</organism>
<keyword evidence="9 12" id="KW-0501">Molybdenum cofactor biosynthesis</keyword>
<evidence type="ECO:0000259" key="13">
    <source>
        <dbReference type="PROSITE" id="PS51918"/>
    </source>
</evidence>
<feature type="binding site" evidence="12">
    <location>
        <position position="130"/>
    </location>
    <ligand>
        <name>S-adenosyl-L-methionine</name>
        <dbReference type="ChEBI" id="CHEBI:59789"/>
    </ligand>
</feature>
<feature type="binding site" evidence="12">
    <location>
        <position position="201"/>
    </location>
    <ligand>
        <name>S-adenosyl-L-methionine</name>
        <dbReference type="ChEBI" id="CHEBI:59789"/>
    </ligand>
</feature>
<dbReference type="InterPro" id="IPR007197">
    <property type="entry name" value="rSAM"/>
</dbReference>
<feature type="binding site" evidence="12">
    <location>
        <position position="106"/>
    </location>
    <ligand>
        <name>GTP</name>
        <dbReference type="ChEBI" id="CHEBI:37565"/>
    </ligand>
</feature>
<dbReference type="Pfam" id="PF06463">
    <property type="entry name" value="Mob_synth_C"/>
    <property type="match status" value="1"/>
</dbReference>